<dbReference type="Proteomes" id="UP000334340">
    <property type="component" value="Unassembled WGS sequence"/>
</dbReference>
<dbReference type="InterPro" id="IPR006685">
    <property type="entry name" value="MscS_channel_2nd"/>
</dbReference>
<comment type="subcellular location">
    <subcellularLocation>
        <location evidence="1">Cell membrane</location>
        <topology evidence="1">Multi-pass membrane protein</topology>
    </subcellularLocation>
</comment>
<keyword evidence="3" id="KW-1003">Cell membrane</keyword>
<evidence type="ECO:0000256" key="2">
    <source>
        <dbReference type="ARBA" id="ARBA00008017"/>
    </source>
</evidence>
<evidence type="ECO:0000256" key="1">
    <source>
        <dbReference type="ARBA" id="ARBA00004651"/>
    </source>
</evidence>
<feature type="transmembrane region" description="Helical" evidence="7">
    <location>
        <begin position="90"/>
        <end position="118"/>
    </location>
</feature>
<dbReference type="Pfam" id="PF05552">
    <property type="entry name" value="MS_channel_1st_1"/>
    <property type="match status" value="1"/>
</dbReference>
<feature type="domain" description="Mechanosensitive ion channel MscS" evidence="8">
    <location>
        <begin position="106"/>
        <end position="170"/>
    </location>
</feature>
<dbReference type="Gene3D" id="3.30.70.100">
    <property type="match status" value="1"/>
</dbReference>
<evidence type="ECO:0000256" key="6">
    <source>
        <dbReference type="ARBA" id="ARBA00023136"/>
    </source>
</evidence>
<evidence type="ECO:0000313" key="12">
    <source>
        <dbReference type="Proteomes" id="UP000334340"/>
    </source>
</evidence>
<dbReference type="InterPro" id="IPR049278">
    <property type="entry name" value="MS_channel_C"/>
</dbReference>
<dbReference type="Gene3D" id="2.30.30.60">
    <property type="match status" value="1"/>
</dbReference>
<feature type="domain" description="Mechanosensitive ion channel MscS C-terminal" evidence="9">
    <location>
        <begin position="178"/>
        <end position="258"/>
    </location>
</feature>
<keyword evidence="4 7" id="KW-0812">Transmembrane</keyword>
<dbReference type="InterPro" id="IPR008910">
    <property type="entry name" value="MSC_TM_helix"/>
</dbReference>
<dbReference type="PANTHER" id="PTHR30221:SF1">
    <property type="entry name" value="SMALL-CONDUCTANCE MECHANOSENSITIVE CHANNEL"/>
    <property type="match status" value="1"/>
</dbReference>
<feature type="transmembrane region" description="Helical" evidence="7">
    <location>
        <begin position="60"/>
        <end position="78"/>
    </location>
</feature>
<keyword evidence="12" id="KW-1185">Reference proteome</keyword>
<keyword evidence="5 7" id="KW-1133">Transmembrane helix</keyword>
<reference evidence="11 12" key="1">
    <citation type="submission" date="2019-07" db="EMBL/GenBank/DDBJ databases">
        <authorList>
            <person name="Cremers G."/>
        </authorList>
    </citation>
    <scope>NUCLEOTIDE SEQUENCE [LARGE SCALE GENOMIC DNA]</scope>
</reference>
<dbReference type="InterPro" id="IPR011066">
    <property type="entry name" value="MscS_channel_C_sf"/>
</dbReference>
<organism evidence="11 12">
    <name type="scientific">Candidatus Methylomirabilis lanthanidiphila</name>
    <dbReference type="NCBI Taxonomy" id="2211376"/>
    <lineage>
        <taxon>Bacteria</taxon>
        <taxon>Candidatus Methylomirabilota</taxon>
        <taxon>Candidatus Methylomirabilia</taxon>
        <taxon>Candidatus Methylomirabilales</taxon>
        <taxon>Candidatus Methylomirabilaceae</taxon>
        <taxon>Candidatus Methylomirabilis</taxon>
    </lineage>
</organism>
<evidence type="ECO:0000256" key="4">
    <source>
        <dbReference type="ARBA" id="ARBA00022692"/>
    </source>
</evidence>
<dbReference type="GO" id="GO:0005886">
    <property type="term" value="C:plasma membrane"/>
    <property type="evidence" value="ECO:0007669"/>
    <property type="project" value="UniProtKB-SubCell"/>
</dbReference>
<feature type="domain" description="Mechanosensitive ion channel transmembrane helices 2/3" evidence="10">
    <location>
        <begin position="65"/>
        <end position="104"/>
    </location>
</feature>
<sequence length="271" mass="29742">MMNMGVSPTDLVIDLSIRYGFKILGAIVILAGGLLVARWIGNIVHSWIGRQRIEPPVRVLIVRAIRMVVVLLTLIVVIDNLGVQITPFLAGIGVAGVGIGLALQGVLSNVVAGLTIIFTKPYRVGEYIELAGEQGEVKMIDLFSTTLAHPDLSKVVIPNRKIVGEILHNFGTMRQLHLKVGVAYDTDLNSMLSLVRQILEESTYVLKEPLPLVGIGMLDEFAIMISVRPWVKVDDYEAACAELYQTIVERFQVARIAIPLPQREVHLVPAP</sequence>
<evidence type="ECO:0000259" key="9">
    <source>
        <dbReference type="Pfam" id="PF21082"/>
    </source>
</evidence>
<gene>
    <name evidence="11" type="ORF">MELA_00202</name>
</gene>
<protein>
    <submittedName>
        <fullName evidence="11">Small mechanosensitive ion channel protein MscS</fullName>
    </submittedName>
</protein>
<dbReference type="Pfam" id="PF21088">
    <property type="entry name" value="MS_channel_1st"/>
    <property type="match status" value="1"/>
</dbReference>
<dbReference type="GO" id="GO:0008381">
    <property type="term" value="F:mechanosensitive monoatomic ion channel activity"/>
    <property type="evidence" value="ECO:0007669"/>
    <property type="project" value="InterPro"/>
</dbReference>
<dbReference type="EMBL" id="CABIKM010000003">
    <property type="protein sequence ID" value="VUZ83844.1"/>
    <property type="molecule type" value="Genomic_DNA"/>
</dbReference>
<evidence type="ECO:0000259" key="10">
    <source>
        <dbReference type="Pfam" id="PF21088"/>
    </source>
</evidence>
<proteinExistence type="inferred from homology"/>
<comment type="similarity">
    <text evidence="2">Belongs to the MscS (TC 1.A.23) family.</text>
</comment>
<dbReference type="InterPro" id="IPR023408">
    <property type="entry name" value="MscS_beta-dom_sf"/>
</dbReference>
<dbReference type="AlphaFoldDB" id="A0A564ZF08"/>
<dbReference type="SUPFAM" id="SSF82861">
    <property type="entry name" value="Mechanosensitive channel protein MscS (YggB), transmembrane region"/>
    <property type="match status" value="1"/>
</dbReference>
<dbReference type="Pfam" id="PF00924">
    <property type="entry name" value="MS_channel_2nd"/>
    <property type="match status" value="1"/>
</dbReference>
<dbReference type="InterPro" id="IPR045275">
    <property type="entry name" value="MscS_archaea/bacteria_type"/>
</dbReference>
<dbReference type="SUPFAM" id="SSF82689">
    <property type="entry name" value="Mechanosensitive channel protein MscS (YggB), C-terminal domain"/>
    <property type="match status" value="1"/>
</dbReference>
<dbReference type="InterPro" id="IPR011014">
    <property type="entry name" value="MscS_channel_TM-2"/>
</dbReference>
<dbReference type="SUPFAM" id="SSF50182">
    <property type="entry name" value="Sm-like ribonucleoproteins"/>
    <property type="match status" value="1"/>
</dbReference>
<evidence type="ECO:0000313" key="11">
    <source>
        <dbReference type="EMBL" id="VUZ83844.1"/>
    </source>
</evidence>
<name>A0A564ZF08_9BACT</name>
<dbReference type="Pfam" id="PF21082">
    <property type="entry name" value="MS_channel_3rd"/>
    <property type="match status" value="1"/>
</dbReference>
<keyword evidence="6 7" id="KW-0472">Membrane</keyword>
<dbReference type="PANTHER" id="PTHR30221">
    <property type="entry name" value="SMALL-CONDUCTANCE MECHANOSENSITIVE CHANNEL"/>
    <property type="match status" value="1"/>
</dbReference>
<dbReference type="Gene3D" id="1.10.287.1260">
    <property type="match status" value="1"/>
</dbReference>
<evidence type="ECO:0000256" key="7">
    <source>
        <dbReference type="SAM" id="Phobius"/>
    </source>
</evidence>
<evidence type="ECO:0000256" key="5">
    <source>
        <dbReference type="ARBA" id="ARBA00022989"/>
    </source>
</evidence>
<evidence type="ECO:0000256" key="3">
    <source>
        <dbReference type="ARBA" id="ARBA00022475"/>
    </source>
</evidence>
<feature type="transmembrane region" description="Helical" evidence="7">
    <location>
        <begin position="20"/>
        <end position="40"/>
    </location>
</feature>
<accession>A0A564ZF08</accession>
<dbReference type="InterPro" id="IPR010920">
    <property type="entry name" value="LSM_dom_sf"/>
</dbReference>
<dbReference type="InterPro" id="IPR049142">
    <property type="entry name" value="MS_channel_1st"/>
</dbReference>
<evidence type="ECO:0000259" key="8">
    <source>
        <dbReference type="Pfam" id="PF00924"/>
    </source>
</evidence>